<organism evidence="1 2">
    <name type="scientific">Durusdinium trenchii</name>
    <dbReference type="NCBI Taxonomy" id="1381693"/>
    <lineage>
        <taxon>Eukaryota</taxon>
        <taxon>Sar</taxon>
        <taxon>Alveolata</taxon>
        <taxon>Dinophyceae</taxon>
        <taxon>Suessiales</taxon>
        <taxon>Symbiodiniaceae</taxon>
        <taxon>Durusdinium</taxon>
    </lineage>
</organism>
<keyword evidence="2" id="KW-1185">Reference proteome</keyword>
<evidence type="ECO:0000313" key="1">
    <source>
        <dbReference type="EMBL" id="CAK9011089.1"/>
    </source>
</evidence>
<dbReference type="EMBL" id="CAXAMN010004803">
    <property type="protein sequence ID" value="CAK9011089.1"/>
    <property type="molecule type" value="Genomic_DNA"/>
</dbReference>
<accession>A0ABP0J9R0</accession>
<name>A0ABP0J9R0_9DINO</name>
<proteinExistence type="predicted"/>
<dbReference type="Proteomes" id="UP001642484">
    <property type="component" value="Unassembled WGS sequence"/>
</dbReference>
<sequence length="247" mass="27072">MVRVFSLNGKMLMGDFPLKNSRFTHIGDLADEIAVMLDAPGCSLVGKAGSKLPCHLLIEDSGLCEEDDITAVAETVDPLLDMLELQDSDGNLAWDNLHELHMAALTAEQRLVEVACGIGAPGHLCGMPLLEWPDKTVPPPPMFCEDGPRYCSISMDTPVIHAGARILVFEEGVAGKDPKPRLYCKDTPTTVADLRSICTDRPDLASLKRQVEHIDGEVVHPTISVISHSRHEICIQRGHSRYNLEEM</sequence>
<evidence type="ECO:0000313" key="2">
    <source>
        <dbReference type="Proteomes" id="UP001642484"/>
    </source>
</evidence>
<reference evidence="1 2" key="1">
    <citation type="submission" date="2024-02" db="EMBL/GenBank/DDBJ databases">
        <authorList>
            <person name="Chen Y."/>
            <person name="Shah S."/>
            <person name="Dougan E. K."/>
            <person name="Thang M."/>
            <person name="Chan C."/>
        </authorList>
    </citation>
    <scope>NUCLEOTIDE SEQUENCE [LARGE SCALE GENOMIC DNA]</scope>
</reference>
<comment type="caution">
    <text evidence="1">The sequence shown here is derived from an EMBL/GenBank/DDBJ whole genome shotgun (WGS) entry which is preliminary data.</text>
</comment>
<protein>
    <submittedName>
        <fullName evidence="1">Uncharacterized protein</fullName>
    </submittedName>
</protein>
<gene>
    <name evidence="1" type="ORF">CCMP2556_LOCUS10331</name>
</gene>